<proteinExistence type="predicted"/>
<dbReference type="AlphaFoldDB" id="A0A1W1CNZ1"/>
<evidence type="ECO:0000313" key="2">
    <source>
        <dbReference type="EMBL" id="SFV67598.1"/>
    </source>
</evidence>
<feature type="region of interest" description="Disordered" evidence="1">
    <location>
        <begin position="51"/>
        <end position="75"/>
    </location>
</feature>
<accession>A0A1W1CNZ1</accession>
<dbReference type="EMBL" id="FPHF01000097">
    <property type="protein sequence ID" value="SFV67598.1"/>
    <property type="molecule type" value="Genomic_DNA"/>
</dbReference>
<reference evidence="2" key="1">
    <citation type="submission" date="2016-10" db="EMBL/GenBank/DDBJ databases">
        <authorList>
            <person name="de Groot N.N."/>
        </authorList>
    </citation>
    <scope>NUCLEOTIDE SEQUENCE</scope>
</reference>
<evidence type="ECO:0000256" key="1">
    <source>
        <dbReference type="SAM" id="MobiDB-lite"/>
    </source>
</evidence>
<protein>
    <submittedName>
        <fullName evidence="2">Uncharacterized protein</fullName>
    </submittedName>
</protein>
<organism evidence="2">
    <name type="scientific">hydrothermal vent metagenome</name>
    <dbReference type="NCBI Taxonomy" id="652676"/>
    <lineage>
        <taxon>unclassified sequences</taxon>
        <taxon>metagenomes</taxon>
        <taxon>ecological metagenomes</taxon>
    </lineage>
</organism>
<name>A0A1W1CNZ1_9ZZZZ</name>
<feature type="compositionally biased region" description="Basic and acidic residues" evidence="1">
    <location>
        <begin position="51"/>
        <end position="60"/>
    </location>
</feature>
<gene>
    <name evidence="2" type="ORF">MNB_SM-4-723</name>
</gene>
<sequence length="75" mass="8457">MQIKLTVSDENIDTLLTILNNLKSGLITNIETNDKSSVSTQYQPKNKVVYEHESGAHDTNGKYSASAYRDRLKKK</sequence>